<dbReference type="CDD" id="cd02000">
    <property type="entry name" value="TPP_E1_PDC_ADC_BCADC"/>
    <property type="match status" value="1"/>
</dbReference>
<evidence type="ECO:0000256" key="11">
    <source>
        <dbReference type="ARBA" id="ARBA00031050"/>
    </source>
</evidence>
<evidence type="ECO:0000256" key="6">
    <source>
        <dbReference type="ARBA" id="ARBA00022723"/>
    </source>
</evidence>
<dbReference type="GO" id="GO:0003863">
    <property type="term" value="F:branched-chain 2-oxo acid dehydrogenase activity"/>
    <property type="evidence" value="ECO:0007669"/>
    <property type="project" value="UniProtKB-EC"/>
</dbReference>
<dbReference type="PANTHER" id="PTHR43380">
    <property type="entry name" value="2-OXOISOVALERATE DEHYDROGENASE SUBUNIT ALPHA, MITOCHONDRIAL"/>
    <property type="match status" value="1"/>
</dbReference>
<name>A0AAV5IGZ7_9ROSI</name>
<comment type="subcellular location">
    <subcellularLocation>
        <location evidence="2">Mitochondrion matrix</location>
    </subcellularLocation>
</comment>
<dbReference type="GO" id="GO:0046872">
    <property type="term" value="F:metal ion binding"/>
    <property type="evidence" value="ECO:0007669"/>
    <property type="project" value="UniProtKB-KW"/>
</dbReference>
<dbReference type="SUPFAM" id="SSF52518">
    <property type="entry name" value="Thiamin diphosphate-binding fold (THDP-binding)"/>
    <property type="match status" value="1"/>
</dbReference>
<comment type="caution">
    <text evidence="14">The sequence shown here is derived from an EMBL/GenBank/DDBJ whole genome shotgun (WGS) entry which is preliminary data.</text>
</comment>
<evidence type="ECO:0000256" key="10">
    <source>
        <dbReference type="ARBA" id="ARBA00023128"/>
    </source>
</evidence>
<evidence type="ECO:0000256" key="1">
    <source>
        <dbReference type="ARBA" id="ARBA00001964"/>
    </source>
</evidence>
<dbReference type="EC" id="1.2.4.4" evidence="5"/>
<feature type="domain" description="Dehydrogenase E1 component" evidence="13">
    <location>
        <begin position="134"/>
        <end position="431"/>
    </location>
</feature>
<evidence type="ECO:0000256" key="8">
    <source>
        <dbReference type="ARBA" id="ARBA00022958"/>
    </source>
</evidence>
<evidence type="ECO:0000259" key="13">
    <source>
        <dbReference type="Pfam" id="PF00676"/>
    </source>
</evidence>
<gene>
    <name evidence="14" type="ORF">SLEP1_g11396</name>
</gene>
<evidence type="ECO:0000256" key="3">
    <source>
        <dbReference type="ARBA" id="ARBA00008646"/>
    </source>
</evidence>
<organism evidence="14 15">
    <name type="scientific">Rubroshorea leprosula</name>
    <dbReference type="NCBI Taxonomy" id="152421"/>
    <lineage>
        <taxon>Eukaryota</taxon>
        <taxon>Viridiplantae</taxon>
        <taxon>Streptophyta</taxon>
        <taxon>Embryophyta</taxon>
        <taxon>Tracheophyta</taxon>
        <taxon>Spermatophyta</taxon>
        <taxon>Magnoliopsida</taxon>
        <taxon>eudicotyledons</taxon>
        <taxon>Gunneridae</taxon>
        <taxon>Pentapetalae</taxon>
        <taxon>rosids</taxon>
        <taxon>malvids</taxon>
        <taxon>Malvales</taxon>
        <taxon>Dipterocarpaceae</taxon>
        <taxon>Rubroshorea</taxon>
    </lineage>
</organism>
<dbReference type="FunFam" id="3.40.50.970:FF:000015">
    <property type="entry name" value="2-oxoisovalerate dehydrogenase subunit alpha"/>
    <property type="match status" value="1"/>
</dbReference>
<evidence type="ECO:0000256" key="12">
    <source>
        <dbReference type="ARBA" id="ARBA00052792"/>
    </source>
</evidence>
<keyword evidence="7" id="KW-0809">Transit peptide</keyword>
<dbReference type="InterPro" id="IPR029061">
    <property type="entry name" value="THDP-binding"/>
</dbReference>
<keyword evidence="6" id="KW-0479">Metal-binding</keyword>
<reference evidence="14 15" key="1">
    <citation type="journal article" date="2021" name="Commun. Biol.">
        <title>The genome of Shorea leprosula (Dipterocarpaceae) highlights the ecological relevance of drought in aseasonal tropical rainforests.</title>
        <authorList>
            <person name="Ng K.K.S."/>
            <person name="Kobayashi M.J."/>
            <person name="Fawcett J.A."/>
            <person name="Hatakeyama M."/>
            <person name="Paape T."/>
            <person name="Ng C.H."/>
            <person name="Ang C.C."/>
            <person name="Tnah L.H."/>
            <person name="Lee C.T."/>
            <person name="Nishiyama T."/>
            <person name="Sese J."/>
            <person name="O'Brien M.J."/>
            <person name="Copetti D."/>
            <person name="Mohd Noor M.I."/>
            <person name="Ong R.C."/>
            <person name="Putra M."/>
            <person name="Sireger I.Z."/>
            <person name="Indrioko S."/>
            <person name="Kosugi Y."/>
            <person name="Izuno A."/>
            <person name="Isagi Y."/>
            <person name="Lee S.L."/>
            <person name="Shimizu K.K."/>
        </authorList>
    </citation>
    <scope>NUCLEOTIDE SEQUENCE [LARGE SCALE GENOMIC DNA]</scope>
    <source>
        <strain evidence="14">214</strain>
    </source>
</reference>
<dbReference type="GO" id="GO:0009083">
    <property type="term" value="P:branched-chain amino acid catabolic process"/>
    <property type="evidence" value="ECO:0007669"/>
    <property type="project" value="UniProtKB-ARBA"/>
</dbReference>
<dbReference type="Gene3D" id="3.40.50.970">
    <property type="match status" value="1"/>
</dbReference>
<dbReference type="InterPro" id="IPR050771">
    <property type="entry name" value="Alpha-ketoacid_DH_E1_comp"/>
</dbReference>
<sequence length="471" mass="53481">MAIWFSRSRNIGSQLQKCMKTREFLGSQTSWTSSPFQSSSSNVTSPALFLPNLRFNSSTISEKQLTSDSDDDPQVQSLDFPGGRVPYTSEMKFIWESSQNRVPCYRVLNDNGELIRNNNFQQVMSKEIAVKMYKDMLTLQIMDNMFYEAQRQGRISFYMTSFGEEAINIASAAALTKDDIILPQYREHGVLLHRGFTLLEFANQCLGNKADYGKGRQMPIHYGSNKHNYFNVSSPIATQLPQAAGVAYSLKMEKKDACVVTYFGDGGTSEGDFHAGLNFAAVMEAPVIFICRNNGWAISTNISEQFRSDGIVLKGQAYGIRSIRIDGNDALAVYNAIHAARDMAVREQRPILVEAMTYRVGHHSTSDDSTKYRALDEIDYWKMSRNPVSIFKKWIESNGWWSETEEAELRGNIRKEVLQAIQVAERTEKPPLAELFSDVYDHPPRNLQEQEKQLRETINRNPQNYPSDVPV</sequence>
<keyword evidence="8" id="KW-0630">Potassium</keyword>
<dbReference type="Pfam" id="PF00676">
    <property type="entry name" value="E1_dh"/>
    <property type="match status" value="1"/>
</dbReference>
<evidence type="ECO:0000256" key="5">
    <source>
        <dbReference type="ARBA" id="ARBA00012277"/>
    </source>
</evidence>
<dbReference type="PANTHER" id="PTHR43380:SF1">
    <property type="entry name" value="2-OXOISOVALERATE DEHYDROGENASE SUBUNIT ALPHA, MITOCHONDRIAL"/>
    <property type="match status" value="1"/>
</dbReference>
<dbReference type="Proteomes" id="UP001054252">
    <property type="component" value="Unassembled WGS sequence"/>
</dbReference>
<comment type="catalytic activity">
    <reaction evidence="12">
        <text>N(6)-[(R)-lipoyl]-L-lysyl-[protein] + 3-methyl-2-oxobutanoate + H(+) = N(6)-[(R)-S(8)-2-methylpropanoyldihydrolipoyl]-L-lysyl-[protein] + CO2</text>
        <dbReference type="Rhea" id="RHEA:13457"/>
        <dbReference type="Rhea" id="RHEA-COMP:10474"/>
        <dbReference type="Rhea" id="RHEA-COMP:10497"/>
        <dbReference type="ChEBI" id="CHEBI:11851"/>
        <dbReference type="ChEBI" id="CHEBI:15378"/>
        <dbReference type="ChEBI" id="CHEBI:16526"/>
        <dbReference type="ChEBI" id="CHEBI:83099"/>
        <dbReference type="ChEBI" id="CHEBI:83142"/>
        <dbReference type="EC" id="1.2.4.4"/>
    </reaction>
</comment>
<proteinExistence type="inferred from homology"/>
<evidence type="ECO:0000256" key="2">
    <source>
        <dbReference type="ARBA" id="ARBA00004305"/>
    </source>
</evidence>
<evidence type="ECO:0000313" key="14">
    <source>
        <dbReference type="EMBL" id="GKU98385.1"/>
    </source>
</evidence>
<accession>A0AAV5IGZ7</accession>
<keyword evidence="9" id="KW-0560">Oxidoreductase</keyword>
<protein>
    <recommendedName>
        <fullName evidence="5">3-methyl-2-oxobutanoate dehydrogenase (2-methylpropanoyl-transferring)</fullName>
        <ecNumber evidence="5">1.2.4.4</ecNumber>
    </recommendedName>
    <alternativeName>
        <fullName evidence="11">Branched-chain alpha-keto acid dehydrogenase E1 component alpha chain</fullName>
    </alternativeName>
</protein>
<keyword evidence="10" id="KW-0496">Mitochondrion</keyword>
<dbReference type="EMBL" id="BPVZ01000012">
    <property type="protein sequence ID" value="GKU98385.1"/>
    <property type="molecule type" value="Genomic_DNA"/>
</dbReference>
<comment type="similarity">
    <text evidence="3">Belongs to the BCKDHA family.</text>
</comment>
<evidence type="ECO:0000256" key="4">
    <source>
        <dbReference type="ARBA" id="ARBA00011516"/>
    </source>
</evidence>
<dbReference type="GO" id="GO:0005759">
    <property type="term" value="C:mitochondrial matrix"/>
    <property type="evidence" value="ECO:0007669"/>
    <property type="project" value="UniProtKB-SubCell"/>
</dbReference>
<dbReference type="AlphaFoldDB" id="A0AAV5IGZ7"/>
<comment type="subunit">
    <text evidence="4">Heterotetramer of alpha and beta chains.</text>
</comment>
<evidence type="ECO:0000256" key="7">
    <source>
        <dbReference type="ARBA" id="ARBA00022946"/>
    </source>
</evidence>
<comment type="cofactor">
    <cofactor evidence="1">
        <name>thiamine diphosphate</name>
        <dbReference type="ChEBI" id="CHEBI:58937"/>
    </cofactor>
</comment>
<keyword evidence="15" id="KW-1185">Reference proteome</keyword>
<evidence type="ECO:0000313" key="15">
    <source>
        <dbReference type="Proteomes" id="UP001054252"/>
    </source>
</evidence>
<evidence type="ECO:0000256" key="9">
    <source>
        <dbReference type="ARBA" id="ARBA00023002"/>
    </source>
</evidence>
<dbReference type="InterPro" id="IPR001017">
    <property type="entry name" value="DH_E1"/>
</dbReference>